<accession>A0A371IMM8</accession>
<dbReference type="EMBL" id="MBEW02000004">
    <property type="protein sequence ID" value="RDY21749.1"/>
    <property type="molecule type" value="Genomic_DNA"/>
</dbReference>
<dbReference type="CDD" id="cd01536">
    <property type="entry name" value="PBP1_ABC_sugar_binding-like"/>
    <property type="match status" value="1"/>
</dbReference>
<name>A0A371IMM8_9FIRM</name>
<evidence type="ECO:0000256" key="3">
    <source>
        <dbReference type="ARBA" id="ARBA00022729"/>
    </source>
</evidence>
<protein>
    <submittedName>
        <fullName evidence="6">Sugar ABC transporter substrate-binding protein</fullName>
    </submittedName>
</protein>
<gene>
    <name evidence="6" type="ORF">BBG48_002675</name>
</gene>
<proteinExistence type="inferred from homology"/>
<dbReference type="InterPro" id="IPR028082">
    <property type="entry name" value="Peripla_BP_I"/>
</dbReference>
<dbReference type="InterPro" id="IPR025997">
    <property type="entry name" value="SBP_2_dom"/>
</dbReference>
<dbReference type="Pfam" id="PF13407">
    <property type="entry name" value="Peripla_BP_4"/>
    <property type="match status" value="1"/>
</dbReference>
<dbReference type="Gene3D" id="3.40.50.2300">
    <property type="match status" value="2"/>
</dbReference>
<feature type="signal peptide" evidence="4">
    <location>
        <begin position="1"/>
        <end position="18"/>
    </location>
</feature>
<organism evidence="6 7">
    <name type="scientific">Criibacterium bergeronii</name>
    <dbReference type="NCBI Taxonomy" id="1871336"/>
    <lineage>
        <taxon>Bacteria</taxon>
        <taxon>Bacillati</taxon>
        <taxon>Bacillota</taxon>
        <taxon>Clostridia</taxon>
        <taxon>Peptostreptococcales</taxon>
        <taxon>Filifactoraceae</taxon>
        <taxon>Criibacterium</taxon>
    </lineage>
</organism>
<comment type="similarity">
    <text evidence="2">Belongs to the bacterial solute-binding protein 2 family.</text>
</comment>
<dbReference type="AlphaFoldDB" id="A0A371IMM8"/>
<dbReference type="GO" id="GO:0030313">
    <property type="term" value="C:cell envelope"/>
    <property type="evidence" value="ECO:0007669"/>
    <property type="project" value="UniProtKB-SubCell"/>
</dbReference>
<keyword evidence="3 4" id="KW-0732">Signal</keyword>
<evidence type="ECO:0000256" key="4">
    <source>
        <dbReference type="SAM" id="SignalP"/>
    </source>
</evidence>
<comment type="caution">
    <text evidence="6">The sequence shown here is derived from an EMBL/GenBank/DDBJ whole genome shotgun (WGS) entry which is preliminary data.</text>
</comment>
<dbReference type="RefSeq" id="WP_068912525.1">
    <property type="nucleotide sequence ID" value="NZ_MBEW02000004.1"/>
</dbReference>
<keyword evidence="7" id="KW-1185">Reference proteome</keyword>
<evidence type="ECO:0000259" key="5">
    <source>
        <dbReference type="Pfam" id="PF13407"/>
    </source>
</evidence>
<evidence type="ECO:0000256" key="1">
    <source>
        <dbReference type="ARBA" id="ARBA00004196"/>
    </source>
</evidence>
<comment type="subcellular location">
    <subcellularLocation>
        <location evidence="1">Cell envelope</location>
    </subcellularLocation>
</comment>
<sequence length="371" mass="40146">MRKFLGIMVAIVMMATLAACGGQAPAKTETKDAAKEETKTEDTASKDKLYIAACIHSTDNEYWNQEAEGVKMFAKTLPEGTAEVEVLTCDGDDEKQLNGIKAFIASHGKNCIFYVDPSNAPNTAAIAEVCEEAGVYWTSVWHLAEGLNPADYKYYVAHQSVDGVAQGYDIAKAIFDTFETKGKGKILALQGQLGNDSAVERYEGLNKALAEYPDIELLDTQVANWSSQEALKTTETWLAKYGEDIDGIWCANDDMAIGALQALKAKGLNGKVKLCGVDGVSAALDAIEAGDIVCTVANNGYLQGGYGASFAYQAYAGKIKVDELKTRAFYTDGSFVDATNLKDFKSTFVDSTPTYDFNDLDFVVARPMEIK</sequence>
<reference evidence="6 7" key="1">
    <citation type="journal article" date="2016" name="Genome Announc.">
        <title>Draft Genome Sequence of Criibacterium bergeronii gen. nov., sp. nov., Strain CCRI-22567T, Isolated from a Vaginal Sample from a Woman with Bacterial Vaginosis.</title>
        <authorList>
            <person name="Maheux A.F."/>
            <person name="Berube E."/>
            <person name="Boudreau D.K."/>
            <person name="Raymond F."/>
            <person name="Corbeil J."/>
            <person name="Roy P.H."/>
            <person name="Boissinot M."/>
            <person name="Omar R.F."/>
        </authorList>
    </citation>
    <scope>NUCLEOTIDE SEQUENCE [LARGE SCALE GENOMIC DNA]</scope>
    <source>
        <strain evidence="6 7">CCRI-22567</strain>
    </source>
</reference>
<dbReference type="STRING" id="1871336.BBG48_02510"/>
<dbReference type="PROSITE" id="PS51257">
    <property type="entry name" value="PROKAR_LIPOPROTEIN"/>
    <property type="match status" value="1"/>
</dbReference>
<dbReference type="PANTHER" id="PTHR46847:SF1">
    <property type="entry name" value="D-ALLOSE-BINDING PERIPLASMIC PROTEIN-RELATED"/>
    <property type="match status" value="1"/>
</dbReference>
<feature type="chain" id="PRO_5039493890" evidence="4">
    <location>
        <begin position="19"/>
        <end position="371"/>
    </location>
</feature>
<evidence type="ECO:0000313" key="6">
    <source>
        <dbReference type="EMBL" id="RDY21749.1"/>
    </source>
</evidence>
<dbReference type="PANTHER" id="PTHR46847">
    <property type="entry name" value="D-ALLOSE-BINDING PERIPLASMIC PROTEIN-RELATED"/>
    <property type="match status" value="1"/>
</dbReference>
<evidence type="ECO:0000313" key="7">
    <source>
        <dbReference type="Proteomes" id="UP000093352"/>
    </source>
</evidence>
<dbReference type="Proteomes" id="UP000093352">
    <property type="component" value="Unassembled WGS sequence"/>
</dbReference>
<evidence type="ECO:0000256" key="2">
    <source>
        <dbReference type="ARBA" id="ARBA00007639"/>
    </source>
</evidence>
<dbReference type="GO" id="GO:0030246">
    <property type="term" value="F:carbohydrate binding"/>
    <property type="evidence" value="ECO:0007669"/>
    <property type="project" value="UniProtKB-ARBA"/>
</dbReference>
<feature type="domain" description="Periplasmic binding protein" evidence="5">
    <location>
        <begin position="51"/>
        <end position="318"/>
    </location>
</feature>
<dbReference type="SUPFAM" id="SSF53822">
    <property type="entry name" value="Periplasmic binding protein-like I"/>
    <property type="match status" value="1"/>
</dbReference>